<dbReference type="Pfam" id="PF00497">
    <property type="entry name" value="SBP_bac_3"/>
    <property type="match status" value="1"/>
</dbReference>
<keyword evidence="4" id="KW-1185">Reference proteome</keyword>
<organism evidence="3 4">
    <name type="scientific">Janibacter limosus</name>
    <dbReference type="NCBI Taxonomy" id="53458"/>
    <lineage>
        <taxon>Bacteria</taxon>
        <taxon>Bacillati</taxon>
        <taxon>Actinomycetota</taxon>
        <taxon>Actinomycetes</taxon>
        <taxon>Micrococcales</taxon>
        <taxon>Intrasporangiaceae</taxon>
        <taxon>Janibacter</taxon>
    </lineage>
</organism>
<protein>
    <submittedName>
        <fullName evidence="3">Ectoine/hydroxyectoine ABC transporter substrate-binding protein EhuB</fullName>
    </submittedName>
</protein>
<dbReference type="GO" id="GO:0033294">
    <property type="term" value="F:ectoine binding"/>
    <property type="evidence" value="ECO:0007669"/>
    <property type="project" value="InterPro"/>
</dbReference>
<name>A0A4P6MYG7_9MICO</name>
<keyword evidence="1" id="KW-0732">Signal</keyword>
<reference evidence="3 4" key="1">
    <citation type="submission" date="2019-02" db="EMBL/GenBank/DDBJ databases">
        <title>Genomic data mining of an Antarctic deep-sea actinobacterium, Janibacterlimosus P3-3-X1.</title>
        <authorList>
            <person name="Liao L."/>
            <person name="Chen B."/>
        </authorList>
    </citation>
    <scope>NUCLEOTIDE SEQUENCE [LARGE SCALE GENOMIC DNA]</scope>
    <source>
        <strain evidence="3 4">P3-3-X1</strain>
    </source>
</reference>
<dbReference type="PROSITE" id="PS51257">
    <property type="entry name" value="PROKAR_LIPOPROTEIN"/>
    <property type="match status" value="1"/>
</dbReference>
<evidence type="ECO:0000313" key="4">
    <source>
        <dbReference type="Proteomes" id="UP000290408"/>
    </source>
</evidence>
<dbReference type="AlphaFoldDB" id="A0A4P6MYG7"/>
<dbReference type="OrthoDB" id="9768183at2"/>
<dbReference type="PANTHER" id="PTHR35936">
    <property type="entry name" value="MEMBRANE-BOUND LYTIC MUREIN TRANSGLYCOSYLASE F"/>
    <property type="match status" value="1"/>
</dbReference>
<dbReference type="RefSeq" id="WP_130630360.1">
    <property type="nucleotide sequence ID" value="NZ_CP036164.1"/>
</dbReference>
<feature type="domain" description="Solute-binding protein family 3/N-terminal" evidence="2">
    <location>
        <begin position="46"/>
        <end position="274"/>
    </location>
</feature>
<sequence length="297" mass="31327">MRYTRTLAGTAALTLALTLAACGDSGSDGASEGGGDHLAELQDKGTITVAFAGEDPYSFEKDGELTGATIALHKQIFKELGINEVKGVKTEWAALIPGLKAGRYDAVSAGMSILPERCKEADFGDPEILYTTALMVPEGNPKNLKNLDDVKTSGAKLSTMTGAIESDYAKSLGIENTEVKSPQDGMDGVVRGRSDVFALTGISLRTMAEKADNSKVEVTEPFVAVVDGKQQVGAGATVFKKGDDSLREAYNKELAKITGDEKAYTDVIGEFGFTDAERPKGDLTTEQLCAGELPDAK</sequence>
<dbReference type="Gene3D" id="3.40.190.10">
    <property type="entry name" value="Periplasmic binding protein-like II"/>
    <property type="match status" value="2"/>
</dbReference>
<gene>
    <name evidence="3" type="primary">ehuB</name>
    <name evidence="3" type="ORF">EXU32_13465</name>
</gene>
<proteinExistence type="predicted"/>
<dbReference type="Proteomes" id="UP000290408">
    <property type="component" value="Chromosome"/>
</dbReference>
<dbReference type="GO" id="GO:0051470">
    <property type="term" value="P:ectoine transmembrane transport"/>
    <property type="evidence" value="ECO:0007669"/>
    <property type="project" value="InterPro"/>
</dbReference>
<dbReference type="KEGG" id="jli:EXU32_13465"/>
<dbReference type="EMBL" id="CP036164">
    <property type="protein sequence ID" value="QBF47167.1"/>
    <property type="molecule type" value="Genomic_DNA"/>
</dbReference>
<dbReference type="SUPFAM" id="SSF53850">
    <property type="entry name" value="Periplasmic binding protein-like II"/>
    <property type="match status" value="1"/>
</dbReference>
<dbReference type="NCBIfam" id="TIGR02995">
    <property type="entry name" value="ectoine_ehuB"/>
    <property type="match status" value="1"/>
</dbReference>
<dbReference type="STRING" id="1216970.GCA_001570985_02183"/>
<evidence type="ECO:0000259" key="2">
    <source>
        <dbReference type="SMART" id="SM00062"/>
    </source>
</evidence>
<dbReference type="PANTHER" id="PTHR35936:SF17">
    <property type="entry name" value="ARGININE-BINDING EXTRACELLULAR PROTEIN ARTP"/>
    <property type="match status" value="1"/>
</dbReference>
<dbReference type="InterPro" id="IPR001638">
    <property type="entry name" value="Solute-binding_3/MltF_N"/>
</dbReference>
<dbReference type="InterPro" id="IPR014337">
    <property type="entry name" value="Ectoine_EhuB"/>
</dbReference>
<evidence type="ECO:0000256" key="1">
    <source>
        <dbReference type="ARBA" id="ARBA00022729"/>
    </source>
</evidence>
<accession>A0A4P6MYG7</accession>
<dbReference type="SMART" id="SM00062">
    <property type="entry name" value="PBPb"/>
    <property type="match status" value="1"/>
</dbReference>
<evidence type="ECO:0000313" key="3">
    <source>
        <dbReference type="EMBL" id="QBF47167.1"/>
    </source>
</evidence>